<sequence length="475" mass="51395">MRLAGVAQHARARQGLAAVLVALLAGCASVSPDGAIADMKQWVGGGHSGALKLVVSEADERDRAKAVDALLSKPLGADDAVRLAMLNNRSVQAKLAQIGVAQAELAQASRLENPTLSFGKLRSGDEVEYERAFRIDILGVLFIPWRTAIETRKVEQEKLRVAGDITRIALDTRKAWVNAVAAEQSARYMADVNEAAEASATLAKRMAAVGNFSKLAYAREQAYYAEATAQLARARQAAIEAREQLIRLSGLAGPDARRLALPERLPDLPAKPREFDTAAQTAVQNRLDIQMAKHEVSGLASSLGLTRSTGFVNALETSYLRNSTNDGHRSRGYELELQLPLFDWSGAKVARAEASYRIAFNRAAEIGINAESELRTSYLGYRSAYDLAKHYRDEIVPLRKSISEENLLRYNGMLIGVFELLADAREQVGSVNAYVEALRAFWEADANLEMAATAGGPTRQQAEGPIGMPPAGGGH</sequence>
<keyword evidence="3" id="KW-1185">Reference proteome</keyword>
<evidence type="ECO:0000256" key="1">
    <source>
        <dbReference type="SAM" id="MobiDB-lite"/>
    </source>
</evidence>
<dbReference type="RefSeq" id="WP_290334327.1">
    <property type="nucleotide sequence ID" value="NZ_JAUFPU010000019.1"/>
</dbReference>
<dbReference type="Proteomes" id="UP001180081">
    <property type="component" value="Unassembled WGS sequence"/>
</dbReference>
<dbReference type="InterPro" id="IPR010131">
    <property type="entry name" value="MdtP/NodT-like"/>
</dbReference>
<protein>
    <submittedName>
        <fullName evidence="2">TolC family protein</fullName>
    </submittedName>
</protein>
<dbReference type="SUPFAM" id="SSF56954">
    <property type="entry name" value="Outer membrane efflux proteins (OEP)"/>
    <property type="match status" value="1"/>
</dbReference>
<reference evidence="2" key="2">
    <citation type="submission" date="2023-06" db="EMBL/GenBank/DDBJ databases">
        <authorList>
            <person name="Lucena T."/>
            <person name="Sun Q."/>
        </authorList>
    </citation>
    <scope>NUCLEOTIDE SEQUENCE</scope>
    <source>
        <strain evidence="2">CECT 7703</strain>
    </source>
</reference>
<dbReference type="PANTHER" id="PTHR30203">
    <property type="entry name" value="OUTER MEMBRANE CATION EFFLUX PROTEIN"/>
    <property type="match status" value="1"/>
</dbReference>
<dbReference type="PANTHER" id="PTHR30203:SF24">
    <property type="entry name" value="BLR4935 PROTEIN"/>
    <property type="match status" value="1"/>
</dbReference>
<organism evidence="2 3">
    <name type="scientific">Chitinimonas viridis</name>
    <dbReference type="NCBI Taxonomy" id="664880"/>
    <lineage>
        <taxon>Bacteria</taxon>
        <taxon>Pseudomonadati</taxon>
        <taxon>Pseudomonadota</taxon>
        <taxon>Betaproteobacteria</taxon>
        <taxon>Neisseriales</taxon>
        <taxon>Chitinibacteraceae</taxon>
        <taxon>Chitinimonas</taxon>
    </lineage>
</organism>
<dbReference type="PROSITE" id="PS51257">
    <property type="entry name" value="PROKAR_LIPOPROTEIN"/>
    <property type="match status" value="1"/>
</dbReference>
<proteinExistence type="predicted"/>
<name>A0ABT8BBV9_9NEIS</name>
<comment type="caution">
    <text evidence="2">The sequence shown here is derived from an EMBL/GenBank/DDBJ whole genome shotgun (WGS) entry which is preliminary data.</text>
</comment>
<accession>A0ABT8BBV9</accession>
<evidence type="ECO:0000313" key="3">
    <source>
        <dbReference type="Proteomes" id="UP001180081"/>
    </source>
</evidence>
<reference evidence="2" key="1">
    <citation type="journal article" date="2014" name="Int. J. Syst. Evol. Microbiol.">
        <title>Complete genome of a new Firmicutes species belonging to the dominant human colonic microbiota ('Ruminococcus bicirculans') reveals two chromosomes and a selective capacity to utilize plant glucans.</title>
        <authorList>
            <consortium name="NISC Comparative Sequencing Program"/>
            <person name="Wegmann U."/>
            <person name="Louis P."/>
            <person name="Goesmann A."/>
            <person name="Henrissat B."/>
            <person name="Duncan S.H."/>
            <person name="Flint H.J."/>
        </authorList>
    </citation>
    <scope>NUCLEOTIDE SEQUENCE</scope>
    <source>
        <strain evidence="2">CECT 7703</strain>
    </source>
</reference>
<dbReference type="Gene3D" id="1.20.1600.10">
    <property type="entry name" value="Outer membrane efflux proteins (OEP)"/>
    <property type="match status" value="1"/>
</dbReference>
<dbReference type="EMBL" id="JAUFPU010000019">
    <property type="protein sequence ID" value="MDN3578998.1"/>
    <property type="molecule type" value="Genomic_DNA"/>
</dbReference>
<gene>
    <name evidence="2" type="ORF">QWZ03_19705</name>
</gene>
<evidence type="ECO:0000313" key="2">
    <source>
        <dbReference type="EMBL" id="MDN3578998.1"/>
    </source>
</evidence>
<feature type="region of interest" description="Disordered" evidence="1">
    <location>
        <begin position="454"/>
        <end position="475"/>
    </location>
</feature>